<feature type="domain" description="VQ" evidence="2">
    <location>
        <begin position="60"/>
        <end position="84"/>
    </location>
</feature>
<evidence type="ECO:0000256" key="1">
    <source>
        <dbReference type="SAM" id="MobiDB-lite"/>
    </source>
</evidence>
<protein>
    <recommendedName>
        <fullName evidence="2">VQ domain-containing protein</fullName>
    </recommendedName>
</protein>
<feature type="region of interest" description="Disordered" evidence="1">
    <location>
        <begin position="1"/>
        <end position="32"/>
    </location>
</feature>
<dbReference type="EMBL" id="KK198753">
    <property type="protein sequence ID" value="KCW90405.1"/>
    <property type="molecule type" value="Genomic_DNA"/>
</dbReference>
<dbReference type="STRING" id="71139.A0A059DJ53"/>
<dbReference type="PANTHER" id="PTHR33143:SF63">
    <property type="entry name" value="F16F4.1 PROTEIN"/>
    <property type="match status" value="1"/>
</dbReference>
<dbReference type="AlphaFoldDB" id="A0A059DJ53"/>
<evidence type="ECO:0000259" key="2">
    <source>
        <dbReference type="Pfam" id="PF05678"/>
    </source>
</evidence>
<accession>A0A059DJ53</accession>
<dbReference type="InterPro" id="IPR008889">
    <property type="entry name" value="VQ"/>
</dbReference>
<reference evidence="3" key="1">
    <citation type="submission" date="2013-07" db="EMBL/GenBank/DDBJ databases">
        <title>The genome of Eucalyptus grandis.</title>
        <authorList>
            <person name="Schmutz J."/>
            <person name="Hayes R."/>
            <person name="Myburg A."/>
            <person name="Tuskan G."/>
            <person name="Grattapaglia D."/>
            <person name="Rokhsar D.S."/>
        </authorList>
    </citation>
    <scope>NUCLEOTIDE SEQUENCE</scope>
    <source>
        <tissue evidence="3">Leaf extractions</tissue>
    </source>
</reference>
<dbReference type="Pfam" id="PF05678">
    <property type="entry name" value="VQ"/>
    <property type="match status" value="1"/>
</dbReference>
<gene>
    <name evidence="3" type="ORF">EUGRSUZ_A02544</name>
</gene>
<dbReference type="OMA" id="RNNKAVH"/>
<evidence type="ECO:0000313" key="3">
    <source>
        <dbReference type="EMBL" id="KCW90405.1"/>
    </source>
</evidence>
<dbReference type="PANTHER" id="PTHR33143">
    <property type="entry name" value="F16F4.1 PROTEIN-RELATED"/>
    <property type="match status" value="1"/>
</dbReference>
<sequence length="101" mass="11279">MSSQTRRAADNKPLSLQGPRPEPMAVNRSSTEMIPKQDFVPARTTSCRRQPATKIVYLRSPKVIHVKPEEFMGLVQQLTGNQSSSLSASLYDDDVVEMITM</sequence>
<dbReference type="InParanoid" id="A0A059DJ53"/>
<proteinExistence type="predicted"/>
<organism evidence="3">
    <name type="scientific">Eucalyptus grandis</name>
    <name type="common">Flooded gum</name>
    <dbReference type="NCBI Taxonomy" id="71139"/>
    <lineage>
        <taxon>Eukaryota</taxon>
        <taxon>Viridiplantae</taxon>
        <taxon>Streptophyta</taxon>
        <taxon>Embryophyta</taxon>
        <taxon>Tracheophyta</taxon>
        <taxon>Spermatophyta</taxon>
        <taxon>Magnoliopsida</taxon>
        <taxon>eudicotyledons</taxon>
        <taxon>Gunneridae</taxon>
        <taxon>Pentapetalae</taxon>
        <taxon>rosids</taxon>
        <taxon>malvids</taxon>
        <taxon>Myrtales</taxon>
        <taxon>Myrtaceae</taxon>
        <taxon>Myrtoideae</taxon>
        <taxon>Eucalypteae</taxon>
        <taxon>Eucalyptus</taxon>
    </lineage>
</organism>
<dbReference type="Gramene" id="KCW90405">
    <property type="protein sequence ID" value="KCW90405"/>
    <property type="gene ID" value="EUGRSUZ_A02544"/>
</dbReference>
<name>A0A059DJ53_EUCGR</name>
<dbReference type="InterPro" id="IPR039607">
    <property type="entry name" value="VQ_8/17/18/20/21/25"/>
</dbReference>